<proteinExistence type="predicted"/>
<evidence type="ECO:0000259" key="3">
    <source>
        <dbReference type="Pfam" id="PF17919"/>
    </source>
</evidence>
<dbReference type="InterPro" id="IPR028919">
    <property type="entry name" value="Viral_movement"/>
</dbReference>
<dbReference type="InterPro" id="IPR043502">
    <property type="entry name" value="DNA/RNA_pol_sf"/>
</dbReference>
<evidence type="ECO:0000256" key="2">
    <source>
        <dbReference type="SAM" id="MobiDB-lite"/>
    </source>
</evidence>
<name>A0A6L2MGT8_TANCI</name>
<feature type="region of interest" description="Disordered" evidence="2">
    <location>
        <begin position="324"/>
        <end position="343"/>
    </location>
</feature>
<keyword evidence="1" id="KW-0175">Coiled coil</keyword>
<organism evidence="4">
    <name type="scientific">Tanacetum cinerariifolium</name>
    <name type="common">Dalmatian daisy</name>
    <name type="synonym">Chrysanthemum cinerariifolium</name>
    <dbReference type="NCBI Taxonomy" id="118510"/>
    <lineage>
        <taxon>Eukaryota</taxon>
        <taxon>Viridiplantae</taxon>
        <taxon>Streptophyta</taxon>
        <taxon>Embryophyta</taxon>
        <taxon>Tracheophyta</taxon>
        <taxon>Spermatophyta</taxon>
        <taxon>Magnoliopsida</taxon>
        <taxon>eudicotyledons</taxon>
        <taxon>Gunneridae</taxon>
        <taxon>Pentapetalae</taxon>
        <taxon>asterids</taxon>
        <taxon>campanulids</taxon>
        <taxon>Asterales</taxon>
        <taxon>Asteraceae</taxon>
        <taxon>Asteroideae</taxon>
        <taxon>Anthemideae</taxon>
        <taxon>Anthemidinae</taxon>
        <taxon>Tanacetum</taxon>
    </lineage>
</organism>
<dbReference type="InterPro" id="IPR041577">
    <property type="entry name" value="RT_RNaseH_2"/>
</dbReference>
<dbReference type="SUPFAM" id="SSF56672">
    <property type="entry name" value="DNA/RNA polymerases"/>
    <property type="match status" value="1"/>
</dbReference>
<dbReference type="AlphaFoldDB" id="A0A6L2MGT8"/>
<sequence length="343" mass="39448">MSSRTKSPDQSSQEDEIENYLINFSESQHGFDASFMMKQDLTIFPKLYLPSNEDFLIIETDASEDIWGGILKAKTPDNDEKICRYTSGSFKAAEKNYHSNEIELLAVKNVILKFCAYLTPVTFLKLAPDYLTAVKQEPKYYYVICKGPHSDIHIDWGITEAFCNNDRVTCKKFKSKESARISLATYSQEVYPQYGLSLDSKDLDQVLAFVHEFERSDLMKPRNKVFSITYFVAYALTSSHHSIDYRKKEYIEIDDLFNEIGSVEGSKFAEIKPIDESWAIDIAKNKRLIDKVKLCRIAALQGYEPIEDIYEDKQEVFYQEKEEITITDNSSSSDEGYSDVSSE</sequence>
<feature type="compositionally biased region" description="Low complexity" evidence="2">
    <location>
        <begin position="328"/>
        <end position="343"/>
    </location>
</feature>
<dbReference type="Pfam" id="PF01107">
    <property type="entry name" value="MP"/>
    <property type="match status" value="1"/>
</dbReference>
<dbReference type="InterPro" id="IPR051596">
    <property type="entry name" value="Caulimoviridae_Movement"/>
</dbReference>
<reference evidence="4" key="1">
    <citation type="journal article" date="2019" name="Sci. Rep.">
        <title>Draft genome of Tanacetum cinerariifolium, the natural source of mosquito coil.</title>
        <authorList>
            <person name="Yamashiro T."/>
            <person name="Shiraishi A."/>
            <person name="Satake H."/>
            <person name="Nakayama K."/>
        </authorList>
    </citation>
    <scope>NUCLEOTIDE SEQUENCE</scope>
</reference>
<dbReference type="PANTHER" id="PTHR47599">
    <property type="entry name" value="CELL-TO-CELL MOVEMENT PROTEIN"/>
    <property type="match status" value="1"/>
</dbReference>
<protein>
    <recommendedName>
        <fullName evidence="3">Reverse transcriptase/retrotransposon-derived protein RNase H-like domain-containing protein</fullName>
    </recommendedName>
</protein>
<comment type="caution">
    <text evidence="4">The sequence shown here is derived from an EMBL/GenBank/DDBJ whole genome shotgun (WGS) entry which is preliminary data.</text>
</comment>
<evidence type="ECO:0000256" key="1">
    <source>
        <dbReference type="ARBA" id="ARBA00023054"/>
    </source>
</evidence>
<dbReference type="Pfam" id="PF17919">
    <property type="entry name" value="RT_RNaseH_2"/>
    <property type="match status" value="1"/>
</dbReference>
<accession>A0A6L2MGT8</accession>
<feature type="domain" description="Reverse transcriptase/retrotransposon-derived protein RNase H-like" evidence="3">
    <location>
        <begin position="37"/>
        <end position="119"/>
    </location>
</feature>
<gene>
    <name evidence="4" type="ORF">Tci_043373</name>
</gene>
<evidence type="ECO:0000313" key="4">
    <source>
        <dbReference type="EMBL" id="GEU71395.1"/>
    </source>
</evidence>
<dbReference type="PANTHER" id="PTHR47599:SF3">
    <property type="entry name" value="CELL-TO-CELL MOVEMENT PROTEIN"/>
    <property type="match status" value="1"/>
</dbReference>
<dbReference type="EMBL" id="BKCJ010006298">
    <property type="protein sequence ID" value="GEU71395.1"/>
    <property type="molecule type" value="Genomic_DNA"/>
</dbReference>